<keyword evidence="3" id="KW-0732">Signal</keyword>
<keyword evidence="6" id="KW-1185">Reference proteome</keyword>
<evidence type="ECO:0000313" key="5">
    <source>
        <dbReference type="EMBL" id="BCI61957.1"/>
    </source>
</evidence>
<dbReference type="Proteomes" id="UP000594042">
    <property type="component" value="Chromosome"/>
</dbReference>
<accession>A0A7G1HWF1</accession>
<protein>
    <submittedName>
        <fullName evidence="5">Alpha-galactosidase</fullName>
    </submittedName>
</protein>
<keyword evidence="2" id="KW-0326">Glycosidase</keyword>
<dbReference type="Pfam" id="PF17801">
    <property type="entry name" value="Melibiase_C"/>
    <property type="match status" value="1"/>
</dbReference>
<dbReference type="EMBL" id="AP023322">
    <property type="protein sequence ID" value="BCI61957.1"/>
    <property type="molecule type" value="Genomic_DNA"/>
</dbReference>
<feature type="chain" id="PRO_5028871879" evidence="3">
    <location>
        <begin position="22"/>
        <end position="816"/>
    </location>
</feature>
<name>A0A7G1HWF1_9BACT</name>
<feature type="domain" description="Alpha galactosidase C-terminal" evidence="4">
    <location>
        <begin position="663"/>
        <end position="724"/>
    </location>
</feature>
<dbReference type="SUPFAM" id="SSF51011">
    <property type="entry name" value="Glycosyl hydrolase domain"/>
    <property type="match status" value="1"/>
</dbReference>
<evidence type="ECO:0000313" key="6">
    <source>
        <dbReference type="Proteomes" id="UP000594042"/>
    </source>
</evidence>
<dbReference type="GO" id="GO:0016798">
    <property type="term" value="F:hydrolase activity, acting on glycosyl bonds"/>
    <property type="evidence" value="ECO:0007669"/>
    <property type="project" value="UniProtKB-KW"/>
</dbReference>
<dbReference type="InterPro" id="IPR013785">
    <property type="entry name" value="Aldolase_TIM"/>
</dbReference>
<dbReference type="Gene3D" id="2.60.40.1180">
    <property type="entry name" value="Golgi alpha-mannosidase II"/>
    <property type="match status" value="1"/>
</dbReference>
<dbReference type="InterPro" id="IPR013780">
    <property type="entry name" value="Glyco_hydro_b"/>
</dbReference>
<proteinExistence type="predicted"/>
<keyword evidence="1" id="KW-0378">Hydrolase</keyword>
<dbReference type="KEGG" id="copr:Cop2CBH44_03100"/>
<dbReference type="InterPro" id="IPR041233">
    <property type="entry name" value="Melibiase_C"/>
</dbReference>
<dbReference type="Gene3D" id="3.20.20.70">
    <property type="entry name" value="Aldolase class I"/>
    <property type="match status" value="1"/>
</dbReference>
<reference evidence="6" key="1">
    <citation type="submission" date="2020-07" db="EMBL/GenBank/DDBJ databases">
        <title>Complete genome sequencing of Coprobacter sp. strain 2CBH44.</title>
        <authorList>
            <person name="Sakamoto M."/>
            <person name="Murakami T."/>
            <person name="Mori H."/>
        </authorList>
    </citation>
    <scope>NUCLEOTIDE SEQUENCE [LARGE SCALE GENOMIC DNA]</scope>
    <source>
        <strain evidence="6">2CBH44</strain>
    </source>
</reference>
<dbReference type="AlphaFoldDB" id="A0A7G1HWF1"/>
<dbReference type="RefSeq" id="WP_200755421.1">
    <property type="nucleotide sequence ID" value="NZ_AP023322.1"/>
</dbReference>
<sequence>MNRKKLFLLLLSCSLGISSYAGDIEFSGGDWKMILKEDTKKIDIACNDATVLTGTYASVKYNKASGTEETTLNTDDCTGVELVRSDLSDNFGSGEKVSLDYSFSGNTHLIQDFYFYDNYPYFLVRVTIKDTEAVSSNQLIPLMSQSSSTFLAKDDSNRILYVPWDNDGFSRYAARKFGGETATSHEATAIYSAQSRKGLIAGSVEHDTWKSAIVVHALATGTVDYFKCLSGYTNQSTTRDALPHGKVTGTEVRSALFMIGLYDDWRKGMDAFAHANTLVAPPAPWEGGDPFGWSSWGAMQTRINYQGCMDVADFLSQDVFKNAGFVDEKGRTILSLDAWYNDNMNNEELSSLATHCKEKNGLIGAYAGFLCRWDWENRESPLYPNCPYKVKDILLKVNGEEYKNPANGALCVDPTHPGTIAAMKYSIINYAKLGFNYIKIDFMDCGICEGDSYYVQDITTGVQAYNYFMKQMYEYIQQKMPGAYTVLAMSPMFPYQYTTGRRTTCDAWGSVPNAQYVLNATSYGWWTDKLYTVNDPDHLVMIGVDYDSNQNVKSVVEFSEGTNRIRLTSGAITGAYMVGDNFSDNCKDGNGTVVGNPGLSRERALKLLTNTDINEMVRLCGAFYPINGHEGTTASVLGADYVYADKYAEDGSEKLFMYETSASVYVAVFAYKDAQNATIDFARIGVHPDNVSEIKELWEGKTVSFTSTGFTYDVPKQDVRVYRISKKKVDVSIEETTVGTDALAIARIGNKVHISSETEIDTVALYSLSGGILSVDKVSDCEVEIDTASYTSGVYIVRVVLKNGEIIAKKLVSIGV</sequence>
<dbReference type="InterPro" id="IPR017853">
    <property type="entry name" value="GH"/>
</dbReference>
<evidence type="ECO:0000256" key="2">
    <source>
        <dbReference type="ARBA" id="ARBA00023295"/>
    </source>
</evidence>
<dbReference type="SUPFAM" id="SSF51445">
    <property type="entry name" value="(Trans)glycosidases"/>
    <property type="match status" value="1"/>
</dbReference>
<evidence type="ECO:0000259" key="4">
    <source>
        <dbReference type="Pfam" id="PF17801"/>
    </source>
</evidence>
<organism evidence="5 6">
    <name type="scientific">Coprobacter secundus subsp. similis</name>
    <dbReference type="NCBI Taxonomy" id="2751153"/>
    <lineage>
        <taxon>Bacteria</taxon>
        <taxon>Pseudomonadati</taxon>
        <taxon>Bacteroidota</taxon>
        <taxon>Bacteroidia</taxon>
        <taxon>Bacteroidales</taxon>
        <taxon>Barnesiellaceae</taxon>
        <taxon>Coprobacter</taxon>
    </lineage>
</organism>
<evidence type="ECO:0000256" key="3">
    <source>
        <dbReference type="SAM" id="SignalP"/>
    </source>
</evidence>
<evidence type="ECO:0000256" key="1">
    <source>
        <dbReference type="ARBA" id="ARBA00022801"/>
    </source>
</evidence>
<feature type="signal peptide" evidence="3">
    <location>
        <begin position="1"/>
        <end position="21"/>
    </location>
</feature>
<gene>
    <name evidence="5" type="ORF">Cop2CBH44_03100</name>
</gene>